<evidence type="ECO:0000313" key="5">
    <source>
        <dbReference type="EMBL" id="CAL2104693.1"/>
    </source>
</evidence>
<feature type="domain" description="Carboxyltransferase" evidence="4">
    <location>
        <begin position="5"/>
        <end position="204"/>
    </location>
</feature>
<keyword evidence="2 5" id="KW-0378">Hydrolase</keyword>
<dbReference type="SMART" id="SM00796">
    <property type="entry name" value="AHS1"/>
    <property type="match status" value="1"/>
</dbReference>
<dbReference type="InterPro" id="IPR003833">
    <property type="entry name" value="CT_C_D"/>
</dbReference>
<dbReference type="NCBIfam" id="TIGR00370">
    <property type="entry name" value="5-oxoprolinase subunit PxpB"/>
    <property type="match status" value="1"/>
</dbReference>
<keyword evidence="3" id="KW-0067">ATP-binding</keyword>
<dbReference type="PANTHER" id="PTHR34698:SF2">
    <property type="entry name" value="5-OXOPROLINASE SUBUNIT B"/>
    <property type="match status" value="1"/>
</dbReference>
<evidence type="ECO:0000313" key="6">
    <source>
        <dbReference type="Proteomes" id="UP001497527"/>
    </source>
</evidence>
<evidence type="ECO:0000256" key="2">
    <source>
        <dbReference type="ARBA" id="ARBA00022801"/>
    </source>
</evidence>
<keyword evidence="1" id="KW-0547">Nucleotide-binding</keyword>
<evidence type="ECO:0000256" key="1">
    <source>
        <dbReference type="ARBA" id="ARBA00022741"/>
    </source>
</evidence>
<keyword evidence="6" id="KW-1185">Reference proteome</keyword>
<dbReference type="GO" id="GO:0016787">
    <property type="term" value="F:hydrolase activity"/>
    <property type="evidence" value="ECO:0007669"/>
    <property type="project" value="UniProtKB-KW"/>
</dbReference>
<dbReference type="SUPFAM" id="SSF50891">
    <property type="entry name" value="Cyclophilin-like"/>
    <property type="match status" value="1"/>
</dbReference>
<reference evidence="5 6" key="1">
    <citation type="submission" date="2024-05" db="EMBL/GenBank/DDBJ databases">
        <authorList>
            <person name="Duchaud E."/>
        </authorList>
    </citation>
    <scope>NUCLEOTIDE SEQUENCE [LARGE SCALE GENOMIC DNA]</scope>
    <source>
        <strain evidence="5">Ena-SAMPLE-TAB-13-05-2024-13:56:06:370-140308</strain>
    </source>
</reference>
<evidence type="ECO:0000256" key="3">
    <source>
        <dbReference type="ARBA" id="ARBA00022840"/>
    </source>
</evidence>
<dbReference type="Gene3D" id="2.40.100.10">
    <property type="entry name" value="Cyclophilin-like"/>
    <property type="match status" value="1"/>
</dbReference>
<gene>
    <name evidence="5" type="ORF">T190423A01A_90118</name>
</gene>
<accession>A0ABM9PGE7</accession>
<dbReference type="RefSeq" id="WP_348714185.1">
    <property type="nucleotide sequence ID" value="NZ_CAXJIO010000018.1"/>
</dbReference>
<dbReference type="Pfam" id="PF02682">
    <property type="entry name" value="CT_C_D"/>
    <property type="match status" value="1"/>
</dbReference>
<dbReference type="SUPFAM" id="SSF160467">
    <property type="entry name" value="PH0987 N-terminal domain-like"/>
    <property type="match status" value="1"/>
</dbReference>
<dbReference type="Gene3D" id="3.30.1360.40">
    <property type="match status" value="1"/>
</dbReference>
<sequence length="239" mass="27089">MLKKPTYKLFGERAILIEWEAVMSEVIIQDIIQFEELIIKVKSAELEDSIIGYHSLMLIYKEVPSKTEIEELQTLYQSKSAAIKTESTLWEIPVCYDTQFGVDLEELTKGLQLTSEELIQKHCSTIYNVFFIGFLPGFLYLGGLEKCLHFPRKATPRLQVPKGSVAIGGSQTGIYPQQSAGGWNIIGNTPISLFDVHKETPCFAKSGDKIQFVPISLFEYEKITAQKEDYQITKTLLHD</sequence>
<name>A0ABM9PGE7_9FLAO</name>
<dbReference type="Proteomes" id="UP001497527">
    <property type="component" value="Unassembled WGS sequence"/>
</dbReference>
<dbReference type="PANTHER" id="PTHR34698">
    <property type="entry name" value="5-OXOPROLINASE SUBUNIT B"/>
    <property type="match status" value="1"/>
</dbReference>
<dbReference type="InterPro" id="IPR010016">
    <property type="entry name" value="PxpB"/>
</dbReference>
<evidence type="ECO:0000259" key="4">
    <source>
        <dbReference type="SMART" id="SM00796"/>
    </source>
</evidence>
<dbReference type="EMBL" id="CAXJIO010000018">
    <property type="protein sequence ID" value="CAL2104693.1"/>
    <property type="molecule type" value="Genomic_DNA"/>
</dbReference>
<proteinExistence type="predicted"/>
<dbReference type="InterPro" id="IPR029000">
    <property type="entry name" value="Cyclophilin-like_dom_sf"/>
</dbReference>
<protein>
    <submittedName>
        <fullName evidence="5">Allophanate hydrolase</fullName>
    </submittedName>
</protein>
<comment type="caution">
    <text evidence="5">The sequence shown here is derived from an EMBL/GenBank/DDBJ whole genome shotgun (WGS) entry which is preliminary data.</text>
</comment>
<organism evidence="5 6">
    <name type="scientific">Tenacibaculum polynesiense</name>
    <dbReference type="NCBI Taxonomy" id="3137857"/>
    <lineage>
        <taxon>Bacteria</taxon>
        <taxon>Pseudomonadati</taxon>
        <taxon>Bacteroidota</taxon>
        <taxon>Flavobacteriia</taxon>
        <taxon>Flavobacteriales</taxon>
        <taxon>Flavobacteriaceae</taxon>
        <taxon>Tenacibaculum</taxon>
    </lineage>
</organism>